<dbReference type="Pfam" id="PF07156">
    <property type="entry name" value="Prenylcys_lyase"/>
    <property type="match status" value="1"/>
</dbReference>
<feature type="region of interest" description="Disordered" evidence="8">
    <location>
        <begin position="84"/>
        <end position="112"/>
    </location>
</feature>
<dbReference type="GO" id="GO:0001735">
    <property type="term" value="F:prenylcysteine oxidase activity"/>
    <property type="evidence" value="ECO:0007669"/>
    <property type="project" value="InterPro"/>
</dbReference>
<keyword evidence="6" id="KW-0560">Oxidoreductase</keyword>
<dbReference type="SUPFAM" id="SSF51905">
    <property type="entry name" value="FAD/NAD(P)-binding domain"/>
    <property type="match status" value="1"/>
</dbReference>
<evidence type="ECO:0000259" key="9">
    <source>
        <dbReference type="Pfam" id="PF07156"/>
    </source>
</evidence>
<dbReference type="PANTHER" id="PTHR15944">
    <property type="entry name" value="FARNESYLCYSTEINE LYASE"/>
    <property type="match status" value="1"/>
</dbReference>
<feature type="domain" description="Prenylcysteine lyase" evidence="9">
    <location>
        <begin position="178"/>
        <end position="560"/>
    </location>
</feature>
<evidence type="ECO:0000256" key="3">
    <source>
        <dbReference type="ARBA" id="ARBA00022630"/>
    </source>
</evidence>
<evidence type="ECO:0000256" key="6">
    <source>
        <dbReference type="ARBA" id="ARBA00023002"/>
    </source>
</evidence>
<dbReference type="OrthoDB" id="437369at2759"/>
<reference evidence="11" key="1">
    <citation type="journal article" date="2018" name="Nat. Microbiol.">
        <title>Leveraging single-cell genomics to expand the fungal tree of life.</title>
        <authorList>
            <person name="Ahrendt S.R."/>
            <person name="Quandt C.A."/>
            <person name="Ciobanu D."/>
            <person name="Clum A."/>
            <person name="Salamov A."/>
            <person name="Andreopoulos B."/>
            <person name="Cheng J.F."/>
            <person name="Woyke T."/>
            <person name="Pelin A."/>
            <person name="Henrissat B."/>
            <person name="Reynolds N.K."/>
            <person name="Benny G.L."/>
            <person name="Smith M.E."/>
            <person name="James T.Y."/>
            <person name="Grigoriev I.V."/>
        </authorList>
    </citation>
    <scope>NUCLEOTIDE SEQUENCE [LARGE SCALE GENOMIC DNA]</scope>
    <source>
        <strain evidence="11">Benny S71-1</strain>
    </source>
</reference>
<evidence type="ECO:0000256" key="4">
    <source>
        <dbReference type="ARBA" id="ARBA00022729"/>
    </source>
</evidence>
<keyword evidence="11" id="KW-1185">Reference proteome</keyword>
<dbReference type="AlphaFoldDB" id="A0A4P9YS39"/>
<proteinExistence type="inferred from homology"/>
<keyword evidence="3" id="KW-0285">Flavoprotein</keyword>
<keyword evidence="5" id="KW-0274">FAD</keyword>
<evidence type="ECO:0000256" key="2">
    <source>
        <dbReference type="ARBA" id="ARBA00009967"/>
    </source>
</evidence>
<name>A0A4P9YS39_9FUNG</name>
<keyword evidence="7" id="KW-0325">Glycoprotein</keyword>
<evidence type="ECO:0000256" key="1">
    <source>
        <dbReference type="ARBA" id="ARBA00001974"/>
    </source>
</evidence>
<evidence type="ECO:0000256" key="7">
    <source>
        <dbReference type="ARBA" id="ARBA00023180"/>
    </source>
</evidence>
<dbReference type="PANTHER" id="PTHR15944:SF0">
    <property type="entry name" value="PRENYLCYSTEINE LYASE DOMAIN-CONTAINING PROTEIN"/>
    <property type="match status" value="1"/>
</dbReference>
<comment type="similarity">
    <text evidence="2">Belongs to the prenylcysteine oxidase family.</text>
</comment>
<evidence type="ECO:0000313" key="10">
    <source>
        <dbReference type="EMBL" id="RKP22468.1"/>
    </source>
</evidence>
<keyword evidence="4" id="KW-0732">Signal</keyword>
<dbReference type="GO" id="GO:0030328">
    <property type="term" value="P:prenylcysteine catabolic process"/>
    <property type="evidence" value="ECO:0007669"/>
    <property type="project" value="InterPro"/>
</dbReference>
<protein>
    <recommendedName>
        <fullName evidence="9">Prenylcysteine lyase domain-containing protein</fullName>
    </recommendedName>
</protein>
<sequence>MVLLTARLVYTLHLAVCTLGGTAYGVLAADTAGAHRPFRVAIIGAGIGGCSSAYYLKHPDGHGDQDGRAAEPSLPIDITVYDASPKGPGGRVQSRSFPVAAQDSGDDNKEDDPLLDVDLGASIFIRDNQHVYNLAQHFNLSLTRRPMSDGRLAGTSALWNGHEFIWTLDSRPWYDPTMWWQRLRLGWRYGFRTVGQMQTLVRKFVEDFGQVYDASMPRWRSIHELAERLNMTALLRQTARDFFVNDAGLNAVFVDEIVNAATRVNYGIDVDQIHALAGLVSLAPTVSDTMAIEGGNQLLVRELCTRSEARAYYGQRVVSLQPSLHINGAEECMRLVEQAKARSPVDQPSTLHQSIPHGCRPGWTVTTQDGHQATYEAVILAAPLDHAKFHNDSYALDVAPVHYKRLHVTIVRGHLNKGYFGLDDAASIPTSIMTHGEGKPSFISLTQLAVSPPLPYRISHAPPTIDTDTSTPVWVKLFSNSQLGSDVLTRLFHYHDADTARHDLFRSYPLMTPENARSDRRTEIAPGVWYVNGMEPFISTMETETVSAANVVRLVRDWAKRVLQQTAG</sequence>
<dbReference type="InterPro" id="IPR017046">
    <property type="entry name" value="Prenylcysteine_Oxase1"/>
</dbReference>
<evidence type="ECO:0000256" key="5">
    <source>
        <dbReference type="ARBA" id="ARBA00022827"/>
    </source>
</evidence>
<dbReference type="EMBL" id="KZ992065">
    <property type="protein sequence ID" value="RKP22468.1"/>
    <property type="molecule type" value="Genomic_DNA"/>
</dbReference>
<organism evidence="10 11">
    <name type="scientific">Syncephalis pseudoplumigaleata</name>
    <dbReference type="NCBI Taxonomy" id="1712513"/>
    <lineage>
        <taxon>Eukaryota</taxon>
        <taxon>Fungi</taxon>
        <taxon>Fungi incertae sedis</taxon>
        <taxon>Zoopagomycota</taxon>
        <taxon>Zoopagomycotina</taxon>
        <taxon>Zoopagomycetes</taxon>
        <taxon>Zoopagales</taxon>
        <taxon>Piptocephalidaceae</taxon>
        <taxon>Syncephalis</taxon>
    </lineage>
</organism>
<evidence type="ECO:0000313" key="11">
    <source>
        <dbReference type="Proteomes" id="UP000278143"/>
    </source>
</evidence>
<dbReference type="Gene3D" id="3.50.50.60">
    <property type="entry name" value="FAD/NAD(P)-binding domain"/>
    <property type="match status" value="1"/>
</dbReference>
<dbReference type="InterPro" id="IPR036188">
    <property type="entry name" value="FAD/NAD-bd_sf"/>
</dbReference>
<gene>
    <name evidence="10" type="ORF">SYNPS1DRAFT_31931</name>
</gene>
<comment type="cofactor">
    <cofactor evidence="1">
        <name>FAD</name>
        <dbReference type="ChEBI" id="CHEBI:57692"/>
    </cofactor>
</comment>
<dbReference type="InterPro" id="IPR010795">
    <property type="entry name" value="Prenylcys_lyase"/>
</dbReference>
<evidence type="ECO:0000256" key="8">
    <source>
        <dbReference type="SAM" id="MobiDB-lite"/>
    </source>
</evidence>
<dbReference type="Pfam" id="PF13450">
    <property type="entry name" value="NAD_binding_8"/>
    <property type="match status" value="1"/>
</dbReference>
<accession>A0A4P9YS39</accession>
<dbReference type="GO" id="GO:0030327">
    <property type="term" value="P:prenylated protein catabolic process"/>
    <property type="evidence" value="ECO:0007669"/>
    <property type="project" value="TreeGrafter"/>
</dbReference>
<dbReference type="Proteomes" id="UP000278143">
    <property type="component" value="Unassembled WGS sequence"/>
</dbReference>